<feature type="non-terminal residue" evidence="7">
    <location>
        <position position="1"/>
    </location>
</feature>
<gene>
    <name evidence="7" type="ORF">MAR_033091</name>
</gene>
<proteinExistence type="predicted"/>
<dbReference type="PANTHER" id="PTHR24409">
    <property type="entry name" value="ZINC FINGER PROTEIN 142"/>
    <property type="match status" value="1"/>
</dbReference>
<evidence type="ECO:0000259" key="6">
    <source>
        <dbReference type="PROSITE" id="PS50157"/>
    </source>
</evidence>
<evidence type="ECO:0000256" key="4">
    <source>
        <dbReference type="ARBA" id="ARBA00022833"/>
    </source>
</evidence>
<sequence length="193" mass="22649">RMDIPDESFDVRAEEVTDIFWATPLNLGQSNNTFKCSVCSYTTDRKFNLERHEQRHKRSQWTLVLQIRKRSHCALTPNKVTLPKSDRLSHSAEIICEQCAKPFHSKFVYSSNVQILFESLHGHASLKRHEDICPLNENKLKSEFSCVECFQLFYSKDTLNYHKKGKHGPERYLCPRCGKRYSWRSSLNAHKNL</sequence>
<keyword evidence="4" id="KW-0862">Zinc</keyword>
<evidence type="ECO:0000313" key="7">
    <source>
        <dbReference type="EMBL" id="WAR30549.1"/>
    </source>
</evidence>
<dbReference type="EMBL" id="CP111028">
    <property type="protein sequence ID" value="WAR30549.1"/>
    <property type="molecule type" value="Genomic_DNA"/>
</dbReference>
<dbReference type="SMART" id="SM00355">
    <property type="entry name" value="ZnF_C2H2"/>
    <property type="match status" value="3"/>
</dbReference>
<dbReference type="Gene3D" id="3.30.160.60">
    <property type="entry name" value="Classic Zinc Finger"/>
    <property type="match status" value="2"/>
</dbReference>
<keyword evidence="2" id="KW-0677">Repeat</keyword>
<dbReference type="PROSITE" id="PS00028">
    <property type="entry name" value="ZINC_FINGER_C2H2_1"/>
    <property type="match status" value="1"/>
</dbReference>
<evidence type="ECO:0000256" key="3">
    <source>
        <dbReference type="ARBA" id="ARBA00022771"/>
    </source>
</evidence>
<dbReference type="PROSITE" id="PS50157">
    <property type="entry name" value="ZINC_FINGER_C2H2_2"/>
    <property type="match status" value="3"/>
</dbReference>
<accession>A0ABY7GB14</accession>
<dbReference type="Proteomes" id="UP001164746">
    <property type="component" value="Chromosome 17"/>
</dbReference>
<keyword evidence="3 5" id="KW-0863">Zinc-finger</keyword>
<evidence type="ECO:0000256" key="5">
    <source>
        <dbReference type="PROSITE-ProRule" id="PRU00042"/>
    </source>
</evidence>
<dbReference type="PANTHER" id="PTHR24409:SF295">
    <property type="entry name" value="AZ2-RELATED"/>
    <property type="match status" value="1"/>
</dbReference>
<feature type="domain" description="C2H2-type" evidence="6">
    <location>
        <begin position="172"/>
        <end position="193"/>
    </location>
</feature>
<keyword evidence="8" id="KW-1185">Reference proteome</keyword>
<organism evidence="7 8">
    <name type="scientific">Mya arenaria</name>
    <name type="common">Soft-shell clam</name>
    <dbReference type="NCBI Taxonomy" id="6604"/>
    <lineage>
        <taxon>Eukaryota</taxon>
        <taxon>Metazoa</taxon>
        <taxon>Spiralia</taxon>
        <taxon>Lophotrochozoa</taxon>
        <taxon>Mollusca</taxon>
        <taxon>Bivalvia</taxon>
        <taxon>Autobranchia</taxon>
        <taxon>Heteroconchia</taxon>
        <taxon>Euheterodonta</taxon>
        <taxon>Imparidentia</taxon>
        <taxon>Neoheterodontei</taxon>
        <taxon>Myida</taxon>
        <taxon>Myoidea</taxon>
        <taxon>Myidae</taxon>
        <taxon>Mya</taxon>
    </lineage>
</organism>
<dbReference type="Pfam" id="PF13909">
    <property type="entry name" value="zf-H2C2_5"/>
    <property type="match status" value="1"/>
</dbReference>
<reference evidence="7" key="1">
    <citation type="submission" date="2022-11" db="EMBL/GenBank/DDBJ databases">
        <title>Centuries of genome instability and evolution in soft-shell clam transmissible cancer (bioRxiv).</title>
        <authorList>
            <person name="Hart S.F.M."/>
            <person name="Yonemitsu M.A."/>
            <person name="Giersch R.M."/>
            <person name="Beal B.F."/>
            <person name="Arriagada G."/>
            <person name="Davis B.W."/>
            <person name="Ostrander E.A."/>
            <person name="Goff S.P."/>
            <person name="Metzger M.J."/>
        </authorList>
    </citation>
    <scope>NUCLEOTIDE SEQUENCE</scope>
    <source>
        <strain evidence="7">MELC-2E11</strain>
        <tissue evidence="7">Siphon/mantle</tissue>
    </source>
</reference>
<protein>
    <recommendedName>
        <fullName evidence="6">C2H2-type domain-containing protein</fullName>
    </recommendedName>
</protein>
<dbReference type="SUPFAM" id="SSF57667">
    <property type="entry name" value="beta-beta-alpha zinc fingers"/>
    <property type="match status" value="1"/>
</dbReference>
<evidence type="ECO:0000256" key="2">
    <source>
        <dbReference type="ARBA" id="ARBA00022737"/>
    </source>
</evidence>
<dbReference type="InterPro" id="IPR036236">
    <property type="entry name" value="Znf_C2H2_sf"/>
</dbReference>
<evidence type="ECO:0000313" key="8">
    <source>
        <dbReference type="Proteomes" id="UP001164746"/>
    </source>
</evidence>
<feature type="non-terminal residue" evidence="7">
    <location>
        <position position="193"/>
    </location>
</feature>
<feature type="domain" description="C2H2-type" evidence="6">
    <location>
        <begin position="34"/>
        <end position="61"/>
    </location>
</feature>
<evidence type="ECO:0000256" key="1">
    <source>
        <dbReference type="ARBA" id="ARBA00022723"/>
    </source>
</evidence>
<feature type="domain" description="C2H2-type" evidence="6">
    <location>
        <begin position="144"/>
        <end position="172"/>
    </location>
</feature>
<dbReference type="InterPro" id="IPR013087">
    <property type="entry name" value="Znf_C2H2_type"/>
</dbReference>
<name>A0ABY7GB14_MYAAR</name>
<keyword evidence="1" id="KW-0479">Metal-binding</keyword>